<dbReference type="SUPFAM" id="SSF48498">
    <property type="entry name" value="Tetracyclin repressor-like, C-terminal domain"/>
    <property type="match status" value="1"/>
</dbReference>
<gene>
    <name evidence="6" type="ORF">COV74_07285</name>
</gene>
<evidence type="ECO:0000259" key="5">
    <source>
        <dbReference type="PROSITE" id="PS50977"/>
    </source>
</evidence>
<comment type="caution">
    <text evidence="6">The sequence shown here is derived from an EMBL/GenBank/DDBJ whole genome shotgun (WGS) entry which is preliminary data.</text>
</comment>
<dbReference type="PRINTS" id="PR00455">
    <property type="entry name" value="HTHTETR"/>
</dbReference>
<dbReference type="InterPro" id="IPR011075">
    <property type="entry name" value="TetR_C"/>
</dbReference>
<evidence type="ECO:0000256" key="4">
    <source>
        <dbReference type="PROSITE-ProRule" id="PRU00335"/>
    </source>
</evidence>
<sequence>MGRRNKFKILDATVKLMGEQGFSRVSVDDILKESQVQKSNFYYHFKSKEDIAIAALSEMLAKVDDEIWQGILQDKALSPKDRLEKLVAHLIETFERNQGKMGDPFGNLVAEMGDHNQRFQEKLNDYFIRYSSYLESVIEEGIEEDEFRRSLIPREAAEAILCQIQGAYLLARAYQDPGTLRRNIEFLINIICAD</sequence>
<evidence type="ECO:0000313" key="6">
    <source>
        <dbReference type="EMBL" id="PIQ85811.1"/>
    </source>
</evidence>
<dbReference type="InterPro" id="IPR001647">
    <property type="entry name" value="HTH_TetR"/>
</dbReference>
<feature type="DNA-binding region" description="H-T-H motif" evidence="4">
    <location>
        <begin position="26"/>
        <end position="45"/>
    </location>
</feature>
<dbReference type="Pfam" id="PF00440">
    <property type="entry name" value="TetR_N"/>
    <property type="match status" value="1"/>
</dbReference>
<dbReference type="Gene3D" id="1.10.357.10">
    <property type="entry name" value="Tetracycline Repressor, domain 2"/>
    <property type="match status" value="1"/>
</dbReference>
<dbReference type="PANTHER" id="PTHR47506:SF6">
    <property type="entry name" value="HTH-TYPE TRANSCRIPTIONAL REPRESSOR NEMR"/>
    <property type="match status" value="1"/>
</dbReference>
<dbReference type="AlphaFoldDB" id="A0A2H0LN66"/>
<organism evidence="6 7">
    <name type="scientific">Candidatus Abzuiibacterium crystallinum</name>
    <dbReference type="NCBI Taxonomy" id="1974748"/>
    <lineage>
        <taxon>Bacteria</taxon>
        <taxon>Pseudomonadati</taxon>
        <taxon>Candidatus Omnitrophota</taxon>
        <taxon>Candidatus Abzuiibacterium</taxon>
    </lineage>
</organism>
<name>A0A2H0LN66_9BACT</name>
<evidence type="ECO:0000256" key="2">
    <source>
        <dbReference type="ARBA" id="ARBA00023125"/>
    </source>
</evidence>
<reference evidence="6 7" key="1">
    <citation type="submission" date="2017-09" db="EMBL/GenBank/DDBJ databases">
        <title>Depth-based differentiation of microbial function through sediment-hosted aquifers and enrichment of novel symbionts in the deep terrestrial subsurface.</title>
        <authorList>
            <person name="Probst A.J."/>
            <person name="Ladd B."/>
            <person name="Jarett J.K."/>
            <person name="Geller-Mcgrath D.E."/>
            <person name="Sieber C.M."/>
            <person name="Emerson J.B."/>
            <person name="Anantharaman K."/>
            <person name="Thomas B.C."/>
            <person name="Malmstrom R."/>
            <person name="Stieglmeier M."/>
            <person name="Klingl A."/>
            <person name="Woyke T."/>
            <person name="Ryan C.M."/>
            <person name="Banfield J.F."/>
        </authorList>
    </citation>
    <scope>NUCLEOTIDE SEQUENCE [LARGE SCALE GENOMIC DNA]</scope>
    <source>
        <strain evidence="6">CG11_big_fil_rev_8_21_14_0_20_45_26</strain>
    </source>
</reference>
<evidence type="ECO:0000256" key="3">
    <source>
        <dbReference type="ARBA" id="ARBA00023163"/>
    </source>
</evidence>
<evidence type="ECO:0000256" key="1">
    <source>
        <dbReference type="ARBA" id="ARBA00023015"/>
    </source>
</evidence>
<dbReference type="InterPro" id="IPR036271">
    <property type="entry name" value="Tet_transcr_reg_TetR-rel_C_sf"/>
</dbReference>
<dbReference type="SUPFAM" id="SSF46689">
    <property type="entry name" value="Homeodomain-like"/>
    <property type="match status" value="1"/>
</dbReference>
<feature type="domain" description="HTH tetR-type" evidence="5">
    <location>
        <begin position="3"/>
        <end position="63"/>
    </location>
</feature>
<dbReference type="EMBL" id="PCVY01000060">
    <property type="protein sequence ID" value="PIQ85811.1"/>
    <property type="molecule type" value="Genomic_DNA"/>
</dbReference>
<dbReference type="Proteomes" id="UP000230859">
    <property type="component" value="Unassembled WGS sequence"/>
</dbReference>
<evidence type="ECO:0000313" key="7">
    <source>
        <dbReference type="Proteomes" id="UP000230859"/>
    </source>
</evidence>
<proteinExistence type="predicted"/>
<keyword evidence="2 4" id="KW-0238">DNA-binding</keyword>
<keyword evidence="3" id="KW-0804">Transcription</keyword>
<dbReference type="GO" id="GO:0003677">
    <property type="term" value="F:DNA binding"/>
    <property type="evidence" value="ECO:0007669"/>
    <property type="project" value="UniProtKB-UniRule"/>
</dbReference>
<dbReference type="InterPro" id="IPR009057">
    <property type="entry name" value="Homeodomain-like_sf"/>
</dbReference>
<dbReference type="PANTHER" id="PTHR47506">
    <property type="entry name" value="TRANSCRIPTIONAL REGULATORY PROTEIN"/>
    <property type="match status" value="1"/>
</dbReference>
<keyword evidence="1" id="KW-0805">Transcription regulation</keyword>
<dbReference type="Pfam" id="PF16925">
    <property type="entry name" value="TetR_C_13"/>
    <property type="match status" value="1"/>
</dbReference>
<accession>A0A2H0LN66</accession>
<protein>
    <recommendedName>
        <fullName evidence="5">HTH tetR-type domain-containing protein</fullName>
    </recommendedName>
</protein>
<dbReference type="PROSITE" id="PS50977">
    <property type="entry name" value="HTH_TETR_2"/>
    <property type="match status" value="1"/>
</dbReference>